<sequence length="63" mass="6746">MVPAFVMPGTYPNAASASETTRAAGVCGRGARGMRRAELAERGLTECGAYEVVGWRGWRGWRG</sequence>
<reference evidence="1" key="1">
    <citation type="journal article" date="2014" name="Int. J. Syst. Evol. Microbiol.">
        <title>Complete genome sequence of Corynebacterium casei LMG S-19264T (=DSM 44701T), isolated from a smear-ripened cheese.</title>
        <authorList>
            <consortium name="US DOE Joint Genome Institute (JGI-PGF)"/>
            <person name="Walter F."/>
            <person name="Albersmeier A."/>
            <person name="Kalinowski J."/>
            <person name="Ruckert C."/>
        </authorList>
    </citation>
    <scope>NUCLEOTIDE SEQUENCE</scope>
    <source>
        <strain evidence="1">JCM 4490</strain>
    </source>
</reference>
<gene>
    <name evidence="1" type="ORF">GCM10010503_07250</name>
</gene>
<proteinExistence type="predicted"/>
<reference evidence="1" key="2">
    <citation type="submission" date="2020-09" db="EMBL/GenBank/DDBJ databases">
        <authorList>
            <person name="Sun Q."/>
            <person name="Ohkuma M."/>
        </authorList>
    </citation>
    <scope>NUCLEOTIDE SEQUENCE</scope>
    <source>
        <strain evidence="1">JCM 4490</strain>
    </source>
</reference>
<organism evidence="1 2">
    <name type="scientific">Streptomyces lucensis JCM 4490</name>
    <dbReference type="NCBI Taxonomy" id="1306176"/>
    <lineage>
        <taxon>Bacteria</taxon>
        <taxon>Bacillati</taxon>
        <taxon>Actinomycetota</taxon>
        <taxon>Actinomycetes</taxon>
        <taxon>Kitasatosporales</taxon>
        <taxon>Streptomycetaceae</taxon>
        <taxon>Streptomyces</taxon>
    </lineage>
</organism>
<accession>A0A918IVE6</accession>
<evidence type="ECO:0000313" key="2">
    <source>
        <dbReference type="Proteomes" id="UP000620224"/>
    </source>
</evidence>
<dbReference type="AlphaFoldDB" id="A0A918IVE6"/>
<comment type="caution">
    <text evidence="1">The sequence shown here is derived from an EMBL/GenBank/DDBJ whole genome shotgun (WGS) entry which is preliminary data.</text>
</comment>
<evidence type="ECO:0000313" key="1">
    <source>
        <dbReference type="EMBL" id="GGW33746.1"/>
    </source>
</evidence>
<name>A0A918IVE6_9ACTN</name>
<keyword evidence="2" id="KW-1185">Reference proteome</keyword>
<dbReference type="Proteomes" id="UP000620224">
    <property type="component" value="Unassembled WGS sequence"/>
</dbReference>
<dbReference type="EMBL" id="BMUE01000001">
    <property type="protein sequence ID" value="GGW33746.1"/>
    <property type="molecule type" value="Genomic_DNA"/>
</dbReference>
<protein>
    <submittedName>
        <fullName evidence="1">Uncharacterized protein</fullName>
    </submittedName>
</protein>